<organism evidence="1">
    <name type="scientific">Anguilla anguilla</name>
    <name type="common">European freshwater eel</name>
    <name type="synonym">Muraena anguilla</name>
    <dbReference type="NCBI Taxonomy" id="7936"/>
    <lineage>
        <taxon>Eukaryota</taxon>
        <taxon>Metazoa</taxon>
        <taxon>Chordata</taxon>
        <taxon>Craniata</taxon>
        <taxon>Vertebrata</taxon>
        <taxon>Euteleostomi</taxon>
        <taxon>Actinopterygii</taxon>
        <taxon>Neopterygii</taxon>
        <taxon>Teleostei</taxon>
        <taxon>Anguilliformes</taxon>
        <taxon>Anguillidae</taxon>
        <taxon>Anguilla</taxon>
    </lineage>
</organism>
<protein>
    <submittedName>
        <fullName evidence="1">Uncharacterized protein</fullName>
    </submittedName>
</protein>
<dbReference type="EMBL" id="GBXM01079070">
    <property type="protein sequence ID" value="JAH29507.1"/>
    <property type="molecule type" value="Transcribed_RNA"/>
</dbReference>
<proteinExistence type="predicted"/>
<reference evidence="1" key="2">
    <citation type="journal article" date="2015" name="Fish Shellfish Immunol.">
        <title>Early steps in the European eel (Anguilla anguilla)-Vibrio vulnificus interaction in the gills: Role of the RtxA13 toxin.</title>
        <authorList>
            <person name="Callol A."/>
            <person name="Pajuelo D."/>
            <person name="Ebbesson L."/>
            <person name="Teles M."/>
            <person name="MacKenzie S."/>
            <person name="Amaro C."/>
        </authorList>
    </citation>
    <scope>NUCLEOTIDE SEQUENCE</scope>
</reference>
<evidence type="ECO:0000313" key="1">
    <source>
        <dbReference type="EMBL" id="JAH29507.1"/>
    </source>
</evidence>
<sequence>MSFFDSLNVCAFMLANQNIISDLKQASKCISA</sequence>
<reference evidence="1" key="1">
    <citation type="submission" date="2014-11" db="EMBL/GenBank/DDBJ databases">
        <authorList>
            <person name="Amaro Gonzalez C."/>
        </authorList>
    </citation>
    <scope>NUCLEOTIDE SEQUENCE</scope>
</reference>
<name>A0A0E9RL17_ANGAN</name>
<dbReference type="AlphaFoldDB" id="A0A0E9RL17"/>
<accession>A0A0E9RL17</accession>